<dbReference type="InterPro" id="IPR036150">
    <property type="entry name" value="Cyt_b/b6_C_sf"/>
</dbReference>
<dbReference type="Gene3D" id="1.20.810.10">
    <property type="entry name" value="Cytochrome Bc1 Complex, Chain C"/>
    <property type="match status" value="1"/>
</dbReference>
<accession>Q1HBB5</accession>
<feature type="transmembrane region" description="Helical" evidence="17">
    <location>
        <begin position="273"/>
        <end position="292"/>
    </location>
</feature>
<evidence type="ECO:0000256" key="2">
    <source>
        <dbReference type="ARBA" id="ARBA00004448"/>
    </source>
</evidence>
<proteinExistence type="inferred from homology"/>
<comment type="similarity">
    <text evidence="17">Belongs to the cytochrome b family.</text>
</comment>
<evidence type="ECO:0000256" key="16">
    <source>
        <dbReference type="ARBA" id="ARBA00023136"/>
    </source>
</evidence>
<dbReference type="Pfam" id="PF00033">
    <property type="entry name" value="Cytochrome_B"/>
    <property type="match status" value="1"/>
</dbReference>
<keyword evidence="9 17" id="KW-0479">Metal-binding</keyword>
<feature type="transmembrane region" description="Helical" evidence="17">
    <location>
        <begin position="163"/>
        <end position="188"/>
    </location>
</feature>
<evidence type="ECO:0000256" key="10">
    <source>
        <dbReference type="ARBA" id="ARBA00022792"/>
    </source>
</evidence>
<keyword evidence="5 17" id="KW-0813">Transport</keyword>
<comment type="cofactor">
    <cofactor evidence="17">
        <name>heme b</name>
        <dbReference type="ChEBI" id="CHEBI:60344"/>
    </cofactor>
    <text evidence="17">Binds 2 heme groups non-covalently.</text>
</comment>
<feature type="transmembrane region" description="Helical" evidence="17">
    <location>
        <begin position="126"/>
        <end position="151"/>
    </location>
</feature>
<evidence type="ECO:0000256" key="3">
    <source>
        <dbReference type="ARBA" id="ARBA00011649"/>
    </source>
</evidence>
<reference evidence="20" key="1">
    <citation type="submission" date="2006-04" db="EMBL/GenBank/DDBJ databases">
        <authorList>
            <person name="Tang S."/>
            <person name="Hyman B."/>
        </authorList>
    </citation>
    <scope>NUCLEOTIDE SEQUENCE</scope>
</reference>
<feature type="domain" description="Cytochrome b/b6 N-terminal region profile" evidence="18">
    <location>
        <begin position="1"/>
        <end position="195"/>
    </location>
</feature>
<keyword evidence="11 17" id="KW-0249">Electron transport</keyword>
<dbReference type="AlphaFoldDB" id="Q1HBB5"/>
<feature type="transmembrane region" description="Helical" evidence="17">
    <location>
        <begin position="215"/>
        <end position="235"/>
    </location>
</feature>
<keyword evidence="15 17" id="KW-0496">Mitochondrion</keyword>
<dbReference type="SUPFAM" id="SSF81342">
    <property type="entry name" value="Transmembrane di-heme cytochromes"/>
    <property type="match status" value="1"/>
</dbReference>
<evidence type="ECO:0000256" key="6">
    <source>
        <dbReference type="ARBA" id="ARBA00022617"/>
    </source>
</evidence>
<dbReference type="EMBL" id="DQ520859">
    <property type="protein sequence ID" value="ABF48170.1"/>
    <property type="molecule type" value="Genomic_DNA"/>
</dbReference>
<keyword evidence="13 17" id="KW-0408">Iron</keyword>
<evidence type="ECO:0000259" key="18">
    <source>
        <dbReference type="PROSITE" id="PS51002"/>
    </source>
</evidence>
<evidence type="ECO:0000256" key="15">
    <source>
        <dbReference type="ARBA" id="ARBA00023128"/>
    </source>
</evidence>
<evidence type="ECO:0000256" key="9">
    <source>
        <dbReference type="ARBA" id="ARBA00022723"/>
    </source>
</evidence>
<evidence type="ECO:0000256" key="1">
    <source>
        <dbReference type="ARBA" id="ARBA00002566"/>
    </source>
</evidence>
<keyword evidence="8 17" id="KW-0812">Transmembrane</keyword>
<evidence type="ECO:0000256" key="12">
    <source>
        <dbReference type="ARBA" id="ARBA00022989"/>
    </source>
</evidence>
<evidence type="ECO:0000256" key="7">
    <source>
        <dbReference type="ARBA" id="ARBA00022660"/>
    </source>
</evidence>
<dbReference type="GO" id="GO:0005743">
    <property type="term" value="C:mitochondrial inner membrane"/>
    <property type="evidence" value="ECO:0007669"/>
    <property type="project" value="UniProtKB-SubCell"/>
</dbReference>
<protein>
    <recommendedName>
        <fullName evidence="4 17">Cytochrome b</fullName>
    </recommendedName>
</protein>
<evidence type="ECO:0000259" key="19">
    <source>
        <dbReference type="PROSITE" id="PS51003"/>
    </source>
</evidence>
<dbReference type="InterPro" id="IPR005797">
    <property type="entry name" value="Cyt_b/b6_N"/>
</dbReference>
<evidence type="ECO:0000256" key="5">
    <source>
        <dbReference type="ARBA" id="ARBA00022448"/>
    </source>
</evidence>
<gene>
    <name evidence="20" type="primary">cob</name>
</gene>
<name>Q1HBB5_9BILA</name>
<dbReference type="Pfam" id="PF00032">
    <property type="entry name" value="Cytochrom_B_C"/>
    <property type="match status" value="1"/>
</dbReference>
<comment type="function">
    <text evidence="1 17">Component of the ubiquinol-cytochrome c reductase complex (complex III or cytochrome b-c1 complex) that is part of the mitochondrial respiratory chain. The b-c1 complex mediates electron transfer from ubiquinol to cytochrome c. Contributes to the generation of a proton gradient across the mitochondrial membrane that is then used for ATP synthesis.</text>
</comment>
<comment type="subcellular location">
    <subcellularLocation>
        <location evidence="2">Mitochondrion inner membrane</location>
        <topology evidence="2">Multi-pass membrane protein</topology>
    </subcellularLocation>
</comment>
<evidence type="ECO:0000256" key="11">
    <source>
        <dbReference type="ARBA" id="ARBA00022982"/>
    </source>
</evidence>
<dbReference type="PANTHER" id="PTHR19271">
    <property type="entry name" value="CYTOCHROME B"/>
    <property type="match status" value="1"/>
</dbReference>
<evidence type="ECO:0000256" key="14">
    <source>
        <dbReference type="ARBA" id="ARBA00023075"/>
    </source>
</evidence>
<evidence type="ECO:0000256" key="4">
    <source>
        <dbReference type="ARBA" id="ARBA00013531"/>
    </source>
</evidence>
<organism evidence="20">
    <name type="scientific">Diximermis spiculatus</name>
    <dbReference type="NCBI Taxonomy" id="3313489"/>
    <lineage>
        <taxon>Eukaryota</taxon>
        <taxon>Metazoa</taxon>
        <taxon>Ecdysozoa</taxon>
        <taxon>Nematoda</taxon>
        <taxon>Enoplea</taxon>
        <taxon>Dorylaimia</taxon>
        <taxon>Mermithida</taxon>
        <taxon>Mermithoidea</taxon>
        <taxon>Mermithidae</taxon>
        <taxon>Diximermis</taxon>
    </lineage>
</organism>
<dbReference type="PROSITE" id="PS51003">
    <property type="entry name" value="CYTB_CTER"/>
    <property type="match status" value="1"/>
</dbReference>
<evidence type="ECO:0000256" key="13">
    <source>
        <dbReference type="ARBA" id="ARBA00023004"/>
    </source>
</evidence>
<dbReference type="GO" id="GO:0008121">
    <property type="term" value="F:quinol-cytochrome-c reductase activity"/>
    <property type="evidence" value="ECO:0007669"/>
    <property type="project" value="TreeGrafter"/>
</dbReference>
<keyword evidence="14" id="KW-0830">Ubiquinone</keyword>
<evidence type="ECO:0000313" key="20">
    <source>
        <dbReference type="EMBL" id="ABF48182.1"/>
    </source>
</evidence>
<keyword evidence="10" id="KW-0999">Mitochondrion inner membrane</keyword>
<feature type="transmembrane region" description="Helical" evidence="17">
    <location>
        <begin position="96"/>
        <end position="120"/>
    </location>
</feature>
<dbReference type="SUPFAM" id="SSF81648">
    <property type="entry name" value="a domain/subunit of cytochrome bc1 complex (Ubiquinol-cytochrome c reductase)"/>
    <property type="match status" value="1"/>
</dbReference>
<keyword evidence="12 17" id="KW-1133">Transmembrane helix</keyword>
<dbReference type="GO" id="GO:0006122">
    <property type="term" value="P:mitochondrial electron transport, ubiquinol to cytochrome c"/>
    <property type="evidence" value="ECO:0007669"/>
    <property type="project" value="TreeGrafter"/>
</dbReference>
<dbReference type="GO" id="GO:0016491">
    <property type="term" value="F:oxidoreductase activity"/>
    <property type="evidence" value="ECO:0007669"/>
    <property type="project" value="UniProtKB-UniRule"/>
</dbReference>
<feature type="domain" description="Cytochrome b/b6 C-terminal region profile" evidence="19">
    <location>
        <begin position="196"/>
        <end position="357"/>
    </location>
</feature>
<feature type="transmembrane region" description="Helical" evidence="17">
    <location>
        <begin position="62"/>
        <end position="84"/>
    </location>
</feature>
<dbReference type="PROSITE" id="PS51002">
    <property type="entry name" value="CYTB_NTER"/>
    <property type="match status" value="1"/>
</dbReference>
<feature type="transmembrane region" description="Helical" evidence="17">
    <location>
        <begin position="20"/>
        <end position="42"/>
    </location>
</feature>
<feature type="transmembrane region" description="Helical" evidence="17">
    <location>
        <begin position="330"/>
        <end position="355"/>
    </location>
</feature>
<comment type="subunit">
    <text evidence="3">The main subunits of complex b-c1 are: cytochrome b, cytochrome c1 and the Rieske protein.</text>
</comment>
<keyword evidence="7 17" id="KW-0679">Respiratory chain</keyword>
<dbReference type="EMBL" id="DQ520860">
    <property type="protein sequence ID" value="ABF48182.1"/>
    <property type="molecule type" value="Genomic_DNA"/>
</dbReference>
<feature type="transmembrane region" description="Helical" evidence="17">
    <location>
        <begin position="298"/>
        <end position="318"/>
    </location>
</feature>
<keyword evidence="16 17" id="KW-0472">Membrane</keyword>
<dbReference type="InterPro" id="IPR005798">
    <property type="entry name" value="Cyt_b/b6_C"/>
</dbReference>
<dbReference type="InterPro" id="IPR027387">
    <property type="entry name" value="Cytb/b6-like_sf"/>
</dbReference>
<dbReference type="InterPro" id="IPR016174">
    <property type="entry name" value="Di-haem_cyt_TM"/>
</dbReference>
<dbReference type="PANTHER" id="PTHR19271:SF16">
    <property type="entry name" value="CYTOCHROME B"/>
    <property type="match status" value="1"/>
</dbReference>
<evidence type="ECO:0000256" key="8">
    <source>
        <dbReference type="ARBA" id="ARBA00022692"/>
    </source>
</evidence>
<sequence>MKSYKFSLMTPMNLSYWWNIGSLLGVLMMVQIMTGIMLVLYYDNSDLSFISVMMIHLEINFGYLFHIIHLGFSNYIFIALYLHMIKGLLNNSFTKFKLLWISGCIMMVMIMMIAFLGYVLPWGQMSLWGATVITNLLSVLPYGSSLVKWVWGGYFVSNFTLKIFFCLHFLLPIVLIAIIVMHLIILHYSGSSNPLGLSSSLLKLEFAPAYVYKDLLNIIIIMLLILLTLSSPYLFSDPDNFIKSNSMVSPIHIKPEWYFLQYYAILRSIPSKLGGIICFIMSVLILFMLIFLKNKQNLFSFKVVLMSWSWYVVLNLLLMWLGGCPVEYPFIFLSQILSALYFIYFMLFFMLVIMINF</sequence>
<keyword evidence="6 17" id="KW-0349">Heme</keyword>
<dbReference type="GO" id="GO:0046872">
    <property type="term" value="F:metal ion binding"/>
    <property type="evidence" value="ECO:0007669"/>
    <property type="project" value="UniProtKB-UniRule"/>
</dbReference>
<geneLocation type="mitochondrion" evidence="20"/>
<evidence type="ECO:0000256" key="17">
    <source>
        <dbReference type="RuleBase" id="RU362117"/>
    </source>
</evidence>